<dbReference type="Pfam" id="PF13649">
    <property type="entry name" value="Methyltransf_25"/>
    <property type="match status" value="1"/>
</dbReference>
<dbReference type="CDD" id="cd02440">
    <property type="entry name" value="AdoMet_MTases"/>
    <property type="match status" value="1"/>
</dbReference>
<accession>A0A0Q3T964</accession>
<sequence>MLVDNFEEYEDPMAYDSENETYKEDLPFLMKWAAKIDGTIIDLACGTGRVTIPLAKKGYKLVGVDIHKGMLAEARRKSANQHSPIKWIEQDCTNLHLNAKSRFIFTVGNSFQHFLMNKSQDGLLDSVNRHLELGGIFIFGTRFPSAEALLQPSTEEYWKTYVDNDTMNKVDVYTISKYDPLTQVQHYITIRRMINKAGEIIEEKKTNILLRYTYPREMERILSANGFEIVDLYQDWNETSITDDSTQMVYVCKKVK</sequence>
<dbReference type="AlphaFoldDB" id="A0A0Q3T964"/>
<dbReference type="PATRIC" id="fig|1637975.4.peg.3121"/>
<keyword evidence="5" id="KW-1185">Reference proteome</keyword>
<keyword evidence="2 4" id="KW-0808">Transferase</keyword>
<evidence type="ECO:0000259" key="3">
    <source>
        <dbReference type="Pfam" id="PF13649"/>
    </source>
</evidence>
<comment type="caution">
    <text evidence="4">The sequence shown here is derived from an EMBL/GenBank/DDBJ whole genome shotgun (WGS) entry which is preliminary data.</text>
</comment>
<dbReference type="Gene3D" id="2.20.25.110">
    <property type="entry name" value="S-adenosyl-L-methionine-dependent methyltransferases"/>
    <property type="match status" value="1"/>
</dbReference>
<dbReference type="GO" id="GO:0008168">
    <property type="term" value="F:methyltransferase activity"/>
    <property type="evidence" value="ECO:0007669"/>
    <property type="project" value="UniProtKB-KW"/>
</dbReference>
<dbReference type="Gene3D" id="3.40.50.150">
    <property type="entry name" value="Vaccinia Virus protein VP39"/>
    <property type="match status" value="1"/>
</dbReference>
<dbReference type="STRING" id="1637975.AN957_16080"/>
<dbReference type="RefSeq" id="WP_056685160.1">
    <property type="nucleotide sequence ID" value="NZ_LJIX01000006.1"/>
</dbReference>
<protein>
    <submittedName>
        <fullName evidence="4">Methyltransferase</fullName>
    </submittedName>
</protein>
<reference evidence="4 5" key="1">
    <citation type="submission" date="2015-09" db="EMBL/GenBank/DDBJ databases">
        <title>Genome sequencing project for genomic taxonomy and phylogenomics of Bacillus-like bacteria.</title>
        <authorList>
            <person name="Liu B."/>
            <person name="Wang J."/>
            <person name="Zhu Y."/>
            <person name="Liu G."/>
            <person name="Chen Q."/>
            <person name="Chen Z."/>
            <person name="Lan J."/>
            <person name="Che J."/>
            <person name="Ge C."/>
            <person name="Shi H."/>
            <person name="Pan Z."/>
            <person name="Liu X."/>
        </authorList>
    </citation>
    <scope>NUCLEOTIDE SEQUENCE [LARGE SCALE GENOMIC DNA]</scope>
    <source>
        <strain evidence="4 5">FJAT-18043</strain>
    </source>
</reference>
<proteinExistence type="predicted"/>
<dbReference type="SUPFAM" id="SSF53335">
    <property type="entry name" value="S-adenosyl-L-methionine-dependent methyltransferases"/>
    <property type="match status" value="1"/>
</dbReference>
<dbReference type="PANTHER" id="PTHR43861:SF1">
    <property type="entry name" value="TRANS-ACONITATE 2-METHYLTRANSFERASE"/>
    <property type="match status" value="1"/>
</dbReference>
<keyword evidence="1 4" id="KW-0489">Methyltransferase</keyword>
<evidence type="ECO:0000313" key="4">
    <source>
        <dbReference type="EMBL" id="KQL19933.1"/>
    </source>
</evidence>
<evidence type="ECO:0000313" key="5">
    <source>
        <dbReference type="Proteomes" id="UP000050996"/>
    </source>
</evidence>
<feature type="domain" description="Methyltransferase" evidence="3">
    <location>
        <begin position="40"/>
        <end position="135"/>
    </location>
</feature>
<gene>
    <name evidence="4" type="ORF">AN957_16080</name>
</gene>
<evidence type="ECO:0000256" key="1">
    <source>
        <dbReference type="ARBA" id="ARBA00022603"/>
    </source>
</evidence>
<dbReference type="InterPro" id="IPR029063">
    <property type="entry name" value="SAM-dependent_MTases_sf"/>
</dbReference>
<dbReference type="Proteomes" id="UP000050996">
    <property type="component" value="Unassembled WGS sequence"/>
</dbReference>
<dbReference type="InterPro" id="IPR041698">
    <property type="entry name" value="Methyltransf_25"/>
</dbReference>
<name>A0A0Q3T964_9BACI</name>
<dbReference type="PANTHER" id="PTHR43861">
    <property type="entry name" value="TRANS-ACONITATE 2-METHYLTRANSFERASE-RELATED"/>
    <property type="match status" value="1"/>
</dbReference>
<evidence type="ECO:0000256" key="2">
    <source>
        <dbReference type="ARBA" id="ARBA00022679"/>
    </source>
</evidence>
<organism evidence="4 5">
    <name type="scientific">Cytobacillus solani</name>
    <dbReference type="NCBI Taxonomy" id="1637975"/>
    <lineage>
        <taxon>Bacteria</taxon>
        <taxon>Bacillati</taxon>
        <taxon>Bacillota</taxon>
        <taxon>Bacilli</taxon>
        <taxon>Bacillales</taxon>
        <taxon>Bacillaceae</taxon>
        <taxon>Cytobacillus</taxon>
    </lineage>
</organism>
<dbReference type="EMBL" id="LJIX01000006">
    <property type="protein sequence ID" value="KQL19933.1"/>
    <property type="molecule type" value="Genomic_DNA"/>
</dbReference>
<dbReference type="GO" id="GO:0032259">
    <property type="term" value="P:methylation"/>
    <property type="evidence" value="ECO:0007669"/>
    <property type="project" value="UniProtKB-KW"/>
</dbReference>